<proteinExistence type="predicted"/>
<sequence>MVTFSEVSWEAETLDREMRSRDCQACHAVPPTVAAAATVVDLEKWKETMRAELRHEMKEQMTALMETLVREVRQNGDEGGGTAARGSREDQTGGRSSRTTLISMSSRRGSARVSGLVARPGKMPIRRRGDGGENGTGWPCEIESSAEECWMRLRTPGGGRSWCPAHLHRSKENPLELITYPRVSTDLADGLGAPISTAETQEAIRLLQNGKSPGPDGYIVEFYKAYSDQISPPLTKLYNKSFSNGRLPPTLSEATY</sequence>
<evidence type="ECO:0000313" key="3">
    <source>
        <dbReference type="Proteomes" id="UP001148018"/>
    </source>
</evidence>
<dbReference type="PANTHER" id="PTHR19446">
    <property type="entry name" value="REVERSE TRANSCRIPTASES"/>
    <property type="match status" value="1"/>
</dbReference>
<feature type="compositionally biased region" description="Polar residues" evidence="1">
    <location>
        <begin position="93"/>
        <end position="108"/>
    </location>
</feature>
<evidence type="ECO:0000256" key="1">
    <source>
        <dbReference type="SAM" id="MobiDB-lite"/>
    </source>
</evidence>
<comment type="caution">
    <text evidence="2">The sequence shown here is derived from an EMBL/GenBank/DDBJ whole genome shotgun (WGS) entry which is preliminary data.</text>
</comment>
<evidence type="ECO:0008006" key="4">
    <source>
        <dbReference type="Google" id="ProtNLM"/>
    </source>
</evidence>
<dbReference type="OrthoDB" id="416119at2759"/>
<gene>
    <name evidence="2" type="ORF">NHX12_002058</name>
</gene>
<reference evidence="2" key="1">
    <citation type="submission" date="2022-07" db="EMBL/GenBank/DDBJ databases">
        <title>Chromosome-level genome of Muraenolepis orangiensis.</title>
        <authorList>
            <person name="Kim J."/>
        </authorList>
    </citation>
    <scope>NUCLEOTIDE SEQUENCE</scope>
    <source>
        <strain evidence="2">KU_S4_2022</strain>
        <tissue evidence="2">Muscle</tissue>
    </source>
</reference>
<feature type="region of interest" description="Disordered" evidence="1">
    <location>
        <begin position="75"/>
        <end position="117"/>
    </location>
</feature>
<accession>A0A9Q0DZR1</accession>
<dbReference type="AlphaFoldDB" id="A0A9Q0DZR1"/>
<dbReference type="EMBL" id="JANIIK010000109">
    <property type="protein sequence ID" value="KAJ3598549.1"/>
    <property type="molecule type" value="Genomic_DNA"/>
</dbReference>
<dbReference type="Proteomes" id="UP001148018">
    <property type="component" value="Unassembled WGS sequence"/>
</dbReference>
<organism evidence="2 3">
    <name type="scientific">Muraenolepis orangiensis</name>
    <name type="common">Patagonian moray cod</name>
    <dbReference type="NCBI Taxonomy" id="630683"/>
    <lineage>
        <taxon>Eukaryota</taxon>
        <taxon>Metazoa</taxon>
        <taxon>Chordata</taxon>
        <taxon>Craniata</taxon>
        <taxon>Vertebrata</taxon>
        <taxon>Euteleostomi</taxon>
        <taxon>Actinopterygii</taxon>
        <taxon>Neopterygii</taxon>
        <taxon>Teleostei</taxon>
        <taxon>Neoteleostei</taxon>
        <taxon>Acanthomorphata</taxon>
        <taxon>Zeiogadaria</taxon>
        <taxon>Gadariae</taxon>
        <taxon>Gadiformes</taxon>
        <taxon>Muraenolepidoidei</taxon>
        <taxon>Muraenolepididae</taxon>
        <taxon>Muraenolepis</taxon>
    </lineage>
</organism>
<keyword evidence="3" id="KW-1185">Reference proteome</keyword>
<protein>
    <recommendedName>
        <fullName evidence="4">Reverse transcriptase</fullName>
    </recommendedName>
</protein>
<evidence type="ECO:0000313" key="2">
    <source>
        <dbReference type="EMBL" id="KAJ3598549.1"/>
    </source>
</evidence>
<name>A0A9Q0DZR1_9TELE</name>